<keyword evidence="11" id="KW-1185">Reference proteome</keyword>
<keyword evidence="5 9" id="KW-0479">Metal-binding</keyword>
<dbReference type="GO" id="GO:0004497">
    <property type="term" value="F:monooxygenase activity"/>
    <property type="evidence" value="ECO:0007669"/>
    <property type="project" value="UniProtKB-KW"/>
</dbReference>
<gene>
    <name evidence="10" type="ORF">B0H16DRAFT_1896028</name>
</gene>
<dbReference type="InterPro" id="IPR050364">
    <property type="entry name" value="Cytochrome_P450_fung"/>
</dbReference>
<evidence type="ECO:0000256" key="6">
    <source>
        <dbReference type="ARBA" id="ARBA00023002"/>
    </source>
</evidence>
<dbReference type="EMBL" id="JARKIB010000216">
    <property type="protein sequence ID" value="KAJ7722831.1"/>
    <property type="molecule type" value="Genomic_DNA"/>
</dbReference>
<reference evidence="10" key="1">
    <citation type="submission" date="2023-03" db="EMBL/GenBank/DDBJ databases">
        <title>Massive genome expansion in bonnet fungi (Mycena s.s.) driven by repeated elements and novel gene families across ecological guilds.</title>
        <authorList>
            <consortium name="Lawrence Berkeley National Laboratory"/>
            <person name="Harder C.B."/>
            <person name="Miyauchi S."/>
            <person name="Viragh M."/>
            <person name="Kuo A."/>
            <person name="Thoen E."/>
            <person name="Andreopoulos B."/>
            <person name="Lu D."/>
            <person name="Skrede I."/>
            <person name="Drula E."/>
            <person name="Henrissat B."/>
            <person name="Morin E."/>
            <person name="Kohler A."/>
            <person name="Barry K."/>
            <person name="LaButti K."/>
            <person name="Morin E."/>
            <person name="Salamov A."/>
            <person name="Lipzen A."/>
            <person name="Mereny Z."/>
            <person name="Hegedus B."/>
            <person name="Baldrian P."/>
            <person name="Stursova M."/>
            <person name="Weitz H."/>
            <person name="Taylor A."/>
            <person name="Grigoriev I.V."/>
            <person name="Nagy L.G."/>
            <person name="Martin F."/>
            <person name="Kauserud H."/>
        </authorList>
    </citation>
    <scope>NUCLEOTIDE SEQUENCE</scope>
    <source>
        <strain evidence="10">CBHHK182m</strain>
    </source>
</reference>
<accession>A0AAD7HLX2</accession>
<evidence type="ECO:0000313" key="10">
    <source>
        <dbReference type="EMBL" id="KAJ7722831.1"/>
    </source>
</evidence>
<evidence type="ECO:0000256" key="9">
    <source>
        <dbReference type="PIRSR" id="PIRSR602401-1"/>
    </source>
</evidence>
<dbReference type="AlphaFoldDB" id="A0AAD7HLX2"/>
<evidence type="ECO:0000256" key="4">
    <source>
        <dbReference type="ARBA" id="ARBA00022617"/>
    </source>
</evidence>
<organism evidence="10 11">
    <name type="scientific">Mycena metata</name>
    <dbReference type="NCBI Taxonomy" id="1033252"/>
    <lineage>
        <taxon>Eukaryota</taxon>
        <taxon>Fungi</taxon>
        <taxon>Dikarya</taxon>
        <taxon>Basidiomycota</taxon>
        <taxon>Agaricomycotina</taxon>
        <taxon>Agaricomycetes</taxon>
        <taxon>Agaricomycetidae</taxon>
        <taxon>Agaricales</taxon>
        <taxon>Marasmiineae</taxon>
        <taxon>Mycenaceae</taxon>
        <taxon>Mycena</taxon>
    </lineage>
</organism>
<dbReference type="Pfam" id="PF00067">
    <property type="entry name" value="p450"/>
    <property type="match status" value="1"/>
</dbReference>
<evidence type="ECO:0000256" key="1">
    <source>
        <dbReference type="ARBA" id="ARBA00001971"/>
    </source>
</evidence>
<comment type="pathway">
    <text evidence="2">Secondary metabolite biosynthesis.</text>
</comment>
<dbReference type="CDD" id="cd11065">
    <property type="entry name" value="CYP64-like"/>
    <property type="match status" value="1"/>
</dbReference>
<sequence length="511" mass="57210">MLAFFASLLLVVGTGILLYILRLRTQHLKPPRGPPKDPVIGHLRVMPTAQAGLVFHRWAKTYGDVMQLEVLGQRIIVLDTYQAAVDLLENRSSIYSDRPKFPLYDLLGWTHILGFMQYGKVFTNHRQVHQSYLVRHKCIPFLPMQTEEARRLARNLLICPPEKYSDFLSRFSTGVITRLTVGHEIVTDDDPYLKLTKAIYQALSRTGPPGNSPIDLFPFLRHFPSWFPGAYHARVARTCRPAVRKLYEYPLQSVENERKAGEASPSFLLSWLEESESNASIVGREEVKGVVATMFAAGEATTWSTVTLFILAMVLHPDSQLRAQNELDSVLGGARLPEFTDRQNLPYIDCILQETLRWHPPTPLGIPHRCTQDNEYKGMYIAKGSLVFANIRGMALDESVYKHATMYRPERFLPAPLGNGEPHFTAAFGFGRRICTGLHFADNSLWIAIATILATCSISNALDANGEKIIPERVMSDGIASHPDDFPCVITVRSPAARALLADFDSPGPAV</sequence>
<dbReference type="PANTHER" id="PTHR46300:SF5">
    <property type="entry name" value="CYTOCHROME P450"/>
    <property type="match status" value="1"/>
</dbReference>
<comment type="cofactor">
    <cofactor evidence="1 9">
        <name>heme</name>
        <dbReference type="ChEBI" id="CHEBI:30413"/>
    </cofactor>
</comment>
<evidence type="ECO:0000256" key="2">
    <source>
        <dbReference type="ARBA" id="ARBA00005179"/>
    </source>
</evidence>
<proteinExistence type="inferred from homology"/>
<dbReference type="PRINTS" id="PR00385">
    <property type="entry name" value="P450"/>
</dbReference>
<dbReference type="Gene3D" id="1.10.630.10">
    <property type="entry name" value="Cytochrome P450"/>
    <property type="match status" value="1"/>
</dbReference>
<protein>
    <submittedName>
        <fullName evidence="10">Cytochrome P450</fullName>
    </submittedName>
</protein>
<dbReference type="SUPFAM" id="SSF48264">
    <property type="entry name" value="Cytochrome P450"/>
    <property type="match status" value="1"/>
</dbReference>
<evidence type="ECO:0000256" key="8">
    <source>
        <dbReference type="ARBA" id="ARBA00023033"/>
    </source>
</evidence>
<evidence type="ECO:0000256" key="3">
    <source>
        <dbReference type="ARBA" id="ARBA00010617"/>
    </source>
</evidence>
<dbReference type="Proteomes" id="UP001215598">
    <property type="component" value="Unassembled WGS sequence"/>
</dbReference>
<keyword evidence="8" id="KW-0503">Monooxygenase</keyword>
<evidence type="ECO:0000256" key="5">
    <source>
        <dbReference type="ARBA" id="ARBA00022723"/>
    </source>
</evidence>
<keyword evidence="6" id="KW-0560">Oxidoreductase</keyword>
<dbReference type="GO" id="GO:0020037">
    <property type="term" value="F:heme binding"/>
    <property type="evidence" value="ECO:0007669"/>
    <property type="project" value="InterPro"/>
</dbReference>
<comment type="similarity">
    <text evidence="3">Belongs to the cytochrome P450 family.</text>
</comment>
<comment type="caution">
    <text evidence="10">The sequence shown here is derived from an EMBL/GenBank/DDBJ whole genome shotgun (WGS) entry which is preliminary data.</text>
</comment>
<keyword evidence="7 9" id="KW-0408">Iron</keyword>
<name>A0AAD7HLX2_9AGAR</name>
<dbReference type="PANTHER" id="PTHR46300">
    <property type="entry name" value="P450, PUTATIVE (EUROFUNG)-RELATED-RELATED"/>
    <property type="match status" value="1"/>
</dbReference>
<dbReference type="InterPro" id="IPR036396">
    <property type="entry name" value="Cyt_P450_sf"/>
</dbReference>
<dbReference type="GO" id="GO:0016705">
    <property type="term" value="F:oxidoreductase activity, acting on paired donors, with incorporation or reduction of molecular oxygen"/>
    <property type="evidence" value="ECO:0007669"/>
    <property type="project" value="InterPro"/>
</dbReference>
<evidence type="ECO:0000256" key="7">
    <source>
        <dbReference type="ARBA" id="ARBA00023004"/>
    </source>
</evidence>
<keyword evidence="4 9" id="KW-0349">Heme</keyword>
<dbReference type="PRINTS" id="PR00463">
    <property type="entry name" value="EP450I"/>
</dbReference>
<dbReference type="InterPro" id="IPR001128">
    <property type="entry name" value="Cyt_P450"/>
</dbReference>
<dbReference type="GO" id="GO:0005506">
    <property type="term" value="F:iron ion binding"/>
    <property type="evidence" value="ECO:0007669"/>
    <property type="project" value="InterPro"/>
</dbReference>
<dbReference type="InterPro" id="IPR002401">
    <property type="entry name" value="Cyt_P450_E_grp-I"/>
</dbReference>
<evidence type="ECO:0000313" key="11">
    <source>
        <dbReference type="Proteomes" id="UP001215598"/>
    </source>
</evidence>
<feature type="binding site" description="axial binding residue" evidence="9">
    <location>
        <position position="435"/>
    </location>
    <ligand>
        <name>heme</name>
        <dbReference type="ChEBI" id="CHEBI:30413"/>
    </ligand>
    <ligandPart>
        <name>Fe</name>
        <dbReference type="ChEBI" id="CHEBI:18248"/>
    </ligandPart>
</feature>